<name>A0ABX1PG22_9RHOO</name>
<dbReference type="SUPFAM" id="SSF53448">
    <property type="entry name" value="Nucleotide-diphospho-sugar transferases"/>
    <property type="match status" value="1"/>
</dbReference>
<dbReference type="EMBL" id="WTVG01000001">
    <property type="protein sequence ID" value="NMG23254.1"/>
    <property type="molecule type" value="Genomic_DNA"/>
</dbReference>
<reference evidence="2" key="1">
    <citation type="submission" date="2019-12" db="EMBL/GenBank/DDBJ databases">
        <title>Comparative genomics gives insights into the taxonomy of the Azoarcus-Aromatoleum group and reveals separate origins of nif in the plant-associated Azoarcus and non-plant-associated Aromatoleum sub-groups.</title>
        <authorList>
            <person name="Lafos M."/>
            <person name="Maluk M."/>
            <person name="Batista M."/>
            <person name="Junghare M."/>
            <person name="Carmona M."/>
            <person name="Faoro H."/>
            <person name="Cruz L.M."/>
            <person name="Battistoni F."/>
            <person name="De Souza E."/>
            <person name="Pedrosa F."/>
            <person name="Chen W.-M."/>
            <person name="Poole P.S."/>
            <person name="Dixon R.A."/>
            <person name="James E.K."/>
        </authorList>
    </citation>
    <scope>NUCLEOTIDE SEQUENCE</scope>
    <source>
        <strain evidence="2">LuFRes1</strain>
    </source>
</reference>
<dbReference type="Pfam" id="PF00535">
    <property type="entry name" value="Glycos_transf_2"/>
    <property type="match status" value="1"/>
</dbReference>
<evidence type="ECO:0000313" key="2">
    <source>
        <dbReference type="EMBL" id="NMG23254.1"/>
    </source>
</evidence>
<protein>
    <submittedName>
        <fullName evidence="2">Glycosyltransferase</fullName>
    </submittedName>
</protein>
<sequence length="308" mass="34435">MQRLTFAFCTFNRADRLDKLVGAMREQACPVSFEILAVNNNSSDATPEVLARLANQPGPPLRWVTETTQGIVPARNRAIREAIDSSILVFIDDDELPQPGLLNAVTDAILNEGADCVGGPIAIDFAPFAPPSWLDNELSGFLGALYHGPSPFWITSDHAPIWSGNVAYRMQLFRENSVLRFDLRYNREGIGIGGGSDAIMFRTLLALDFKIRYRPDMAITHSVDRWKLTRRYFLKLHYRAGLRRGRYQLPDYPRTVFGIPPFLASHFLRQAADALWMQVAQRPGALRQAMNATNALGCLVGYGQRGKP</sequence>
<dbReference type="Proteomes" id="UP000615989">
    <property type="component" value="Unassembled WGS sequence"/>
</dbReference>
<dbReference type="InterPro" id="IPR029044">
    <property type="entry name" value="Nucleotide-diphossugar_trans"/>
</dbReference>
<dbReference type="InterPro" id="IPR001173">
    <property type="entry name" value="Glyco_trans_2-like"/>
</dbReference>
<keyword evidence="3" id="KW-1185">Reference proteome</keyword>
<dbReference type="RefSeq" id="WP_169116667.1">
    <property type="nucleotide sequence ID" value="NZ_WTVG02000040.1"/>
</dbReference>
<dbReference type="CDD" id="cd00761">
    <property type="entry name" value="Glyco_tranf_GTA_type"/>
    <property type="match status" value="1"/>
</dbReference>
<gene>
    <name evidence="2" type="ORF">GO606_00695</name>
</gene>
<feature type="domain" description="Glycosyltransferase 2-like" evidence="1">
    <location>
        <begin position="9"/>
        <end position="174"/>
    </location>
</feature>
<dbReference type="Gene3D" id="3.90.550.10">
    <property type="entry name" value="Spore Coat Polysaccharide Biosynthesis Protein SpsA, Chain A"/>
    <property type="match status" value="1"/>
</dbReference>
<comment type="caution">
    <text evidence="2">The sequence shown here is derived from an EMBL/GenBank/DDBJ whole genome shotgun (WGS) entry which is preliminary data.</text>
</comment>
<accession>A0ABX1PG22</accession>
<organism evidence="2 3">
    <name type="scientific">Aromatoleum anaerobium</name>
    <dbReference type="NCBI Taxonomy" id="182180"/>
    <lineage>
        <taxon>Bacteria</taxon>
        <taxon>Pseudomonadati</taxon>
        <taxon>Pseudomonadota</taxon>
        <taxon>Betaproteobacteria</taxon>
        <taxon>Rhodocyclales</taxon>
        <taxon>Rhodocyclaceae</taxon>
        <taxon>Aromatoleum</taxon>
    </lineage>
</organism>
<evidence type="ECO:0000313" key="3">
    <source>
        <dbReference type="Proteomes" id="UP000615989"/>
    </source>
</evidence>
<evidence type="ECO:0000259" key="1">
    <source>
        <dbReference type="Pfam" id="PF00535"/>
    </source>
</evidence>
<dbReference type="PANTHER" id="PTHR22916">
    <property type="entry name" value="GLYCOSYLTRANSFERASE"/>
    <property type="match status" value="1"/>
</dbReference>
<proteinExistence type="predicted"/>